<evidence type="ECO:0000256" key="2">
    <source>
        <dbReference type="ARBA" id="ARBA00022632"/>
    </source>
</evidence>
<keyword evidence="2" id="KW-1090">Inhibition of host innate immune response by virus</keyword>
<keyword evidence="13" id="KW-0732">Signal</keyword>
<evidence type="ECO:0000256" key="3">
    <source>
        <dbReference type="ARBA" id="ARBA00022830"/>
    </source>
</evidence>
<organism evidence="15 16">
    <name type="scientific">Aldrovandia affinis</name>
    <dbReference type="NCBI Taxonomy" id="143900"/>
    <lineage>
        <taxon>Eukaryota</taxon>
        <taxon>Metazoa</taxon>
        <taxon>Chordata</taxon>
        <taxon>Craniata</taxon>
        <taxon>Vertebrata</taxon>
        <taxon>Euteleostomi</taxon>
        <taxon>Actinopterygii</taxon>
        <taxon>Neopterygii</taxon>
        <taxon>Teleostei</taxon>
        <taxon>Notacanthiformes</taxon>
        <taxon>Halosauridae</taxon>
        <taxon>Aldrovandia</taxon>
    </lineage>
</organism>
<keyword evidence="4" id="KW-1015">Disulfide bond</keyword>
<dbReference type="Gene3D" id="2.60.40.10">
    <property type="entry name" value="Immunoglobulins"/>
    <property type="match status" value="4"/>
</dbReference>
<evidence type="ECO:0000256" key="5">
    <source>
        <dbReference type="ARBA" id="ARBA00023180"/>
    </source>
</evidence>
<dbReference type="InterPro" id="IPR036179">
    <property type="entry name" value="Ig-like_dom_sf"/>
</dbReference>
<evidence type="ECO:0000256" key="6">
    <source>
        <dbReference type="ARBA" id="ARBA00023258"/>
    </source>
</evidence>
<dbReference type="CDD" id="cd00096">
    <property type="entry name" value="Ig"/>
    <property type="match status" value="2"/>
</dbReference>
<evidence type="ECO:0000259" key="14">
    <source>
        <dbReference type="PROSITE" id="PS50835"/>
    </source>
</evidence>
<keyword evidence="2" id="KW-0899">Viral immunoevasion</keyword>
<keyword evidence="16" id="KW-1185">Reference proteome</keyword>
<comment type="subunit">
    <text evidence="8">Interacts with host IFNA1.</text>
</comment>
<dbReference type="PROSITE" id="PS50835">
    <property type="entry name" value="IG_LIKE"/>
    <property type="match status" value="2"/>
</dbReference>
<dbReference type="Proteomes" id="UP001221898">
    <property type="component" value="Unassembled WGS sequence"/>
</dbReference>
<accession>A0AAD7WIQ2</accession>
<gene>
    <name evidence="15" type="ORF">AAFF_G00429740</name>
</gene>
<feature type="chain" id="PRO_5042023542" description="Soluble interferon alpha/beta receptor OPG204" evidence="13">
    <location>
        <begin position="24"/>
        <end position="487"/>
    </location>
</feature>
<feature type="domain" description="Ig-like" evidence="14">
    <location>
        <begin position="135"/>
        <end position="215"/>
    </location>
</feature>
<dbReference type="InterPro" id="IPR007110">
    <property type="entry name" value="Ig-like_dom"/>
</dbReference>
<keyword evidence="12" id="KW-0812">Transmembrane</keyword>
<evidence type="ECO:0000256" key="4">
    <source>
        <dbReference type="ARBA" id="ARBA00023157"/>
    </source>
</evidence>
<sequence length="487" mass="53729">MQLTQIPVYLSLLLLIITQGSSSDGVTPMTVVGWAAGTVVLPCAPQKRDPSYSSRTGTCWYYEGQPIWNCGSLGKFSGRLTTSNNHNLHISNLHKTDSGLYVYVKDDGLVWKVNLTVIDDSTTSAADLQFVVGVKGRSVVLSCFASYPGKSFAKSGCWYHDDIDIHCWGSTASSYRFRPRLTELVNNNVLLSNLSVSDSGSYTCQRSPSERGQLKLIVKAVPLSRPKITRLPDREDEALRGSGDPRHSLSFSSAQVGESGEYRCVASNEAEGKTWSHSATVRLTVQSPIVDILLTLEPQRLFTFEGQPLVLRCRVHAGSEPISWTWFWVPGGEGSGSRKVGAGERDLWLGGEGQSGQYSCQAQNQYNGANITLDSKTVTVYIVPKPGPHLLVWVALALGGCALLVLIFLYCRRHTWTGPTHALERAAPAKRDTTELKTMPDPLKPPPKRRGYEVSTNHYQEHKSQDDFYCPLSEDHRVEEAVYDDLS</sequence>
<evidence type="ECO:0000256" key="12">
    <source>
        <dbReference type="SAM" id="Phobius"/>
    </source>
</evidence>
<keyword evidence="5" id="KW-0325">Glycoprotein</keyword>
<evidence type="ECO:0000256" key="7">
    <source>
        <dbReference type="ARBA" id="ARBA00023319"/>
    </source>
</evidence>
<reference evidence="15" key="1">
    <citation type="journal article" date="2023" name="Science">
        <title>Genome structures resolve the early diversification of teleost fishes.</title>
        <authorList>
            <person name="Parey E."/>
            <person name="Louis A."/>
            <person name="Montfort J."/>
            <person name="Bouchez O."/>
            <person name="Roques C."/>
            <person name="Iampietro C."/>
            <person name="Lluch J."/>
            <person name="Castinel A."/>
            <person name="Donnadieu C."/>
            <person name="Desvignes T."/>
            <person name="Floi Bucao C."/>
            <person name="Jouanno E."/>
            <person name="Wen M."/>
            <person name="Mejri S."/>
            <person name="Dirks R."/>
            <person name="Jansen H."/>
            <person name="Henkel C."/>
            <person name="Chen W.J."/>
            <person name="Zahm M."/>
            <person name="Cabau C."/>
            <person name="Klopp C."/>
            <person name="Thompson A.W."/>
            <person name="Robinson-Rechavi M."/>
            <person name="Braasch I."/>
            <person name="Lecointre G."/>
            <person name="Bobe J."/>
            <person name="Postlethwait J.H."/>
            <person name="Berthelot C."/>
            <person name="Roest Crollius H."/>
            <person name="Guiguen Y."/>
        </authorList>
    </citation>
    <scope>NUCLEOTIDE SEQUENCE</scope>
    <source>
        <strain evidence="15">NC1722</strain>
    </source>
</reference>
<dbReference type="InterPro" id="IPR015621">
    <property type="entry name" value="IL-1_rcpt_fam"/>
</dbReference>
<dbReference type="InterPro" id="IPR013783">
    <property type="entry name" value="Ig-like_fold"/>
</dbReference>
<keyword evidence="2" id="KW-0945">Host-virus interaction</keyword>
<feature type="compositionally biased region" description="Basic and acidic residues" evidence="11">
    <location>
        <begin position="232"/>
        <end position="247"/>
    </location>
</feature>
<feature type="compositionally biased region" description="Basic and acidic residues" evidence="11">
    <location>
        <begin position="426"/>
        <end position="435"/>
    </location>
</feature>
<dbReference type="EMBL" id="JAINUG010000092">
    <property type="protein sequence ID" value="KAJ8398130.1"/>
    <property type="molecule type" value="Genomic_DNA"/>
</dbReference>
<dbReference type="AlphaFoldDB" id="A0AAD7WIQ2"/>
<protein>
    <recommendedName>
        <fullName evidence="9">Soluble interferon alpha/beta receptor OPG204</fullName>
    </recommendedName>
</protein>
<evidence type="ECO:0000256" key="10">
    <source>
        <dbReference type="ARBA" id="ARBA00045444"/>
    </source>
</evidence>
<proteinExistence type="predicted"/>
<evidence type="ECO:0000256" key="9">
    <source>
        <dbReference type="ARBA" id="ARBA00041012"/>
    </source>
</evidence>
<keyword evidence="1" id="KW-0244">Early protein</keyword>
<feature type="transmembrane region" description="Helical" evidence="12">
    <location>
        <begin position="390"/>
        <end position="411"/>
    </location>
</feature>
<evidence type="ECO:0000313" key="15">
    <source>
        <dbReference type="EMBL" id="KAJ8398130.1"/>
    </source>
</evidence>
<evidence type="ECO:0000256" key="11">
    <source>
        <dbReference type="SAM" id="MobiDB-lite"/>
    </source>
</evidence>
<evidence type="ECO:0000313" key="16">
    <source>
        <dbReference type="Proteomes" id="UP001221898"/>
    </source>
</evidence>
<feature type="domain" description="Ig-like" evidence="14">
    <location>
        <begin position="288"/>
        <end position="379"/>
    </location>
</feature>
<comment type="function">
    <text evidence="10">Counteracts the antiviral effects of host IFN-alpha/beta and key IFN-inducible proteins involved in viral RNA degradation suxh as host OAS1. Acts as a soluble IFN-alpha receptor and thus inhibits the interaction between host IFN-alpha and its receptor.</text>
</comment>
<name>A0AAD7WIQ2_9TELE</name>
<evidence type="ECO:0000256" key="13">
    <source>
        <dbReference type="SAM" id="SignalP"/>
    </source>
</evidence>
<keyword evidence="7" id="KW-0393">Immunoglobulin domain</keyword>
<dbReference type="SMART" id="SM00409">
    <property type="entry name" value="IG"/>
    <property type="match status" value="3"/>
</dbReference>
<dbReference type="InterPro" id="IPR003599">
    <property type="entry name" value="Ig_sub"/>
</dbReference>
<keyword evidence="3" id="KW-1114">Inhibition of host interferon signaling pathway by virus</keyword>
<feature type="region of interest" description="Disordered" evidence="11">
    <location>
        <begin position="426"/>
        <end position="455"/>
    </location>
</feature>
<keyword evidence="12" id="KW-1133">Transmembrane helix</keyword>
<evidence type="ECO:0000256" key="1">
    <source>
        <dbReference type="ARBA" id="ARBA00022518"/>
    </source>
</evidence>
<evidence type="ECO:0000256" key="8">
    <source>
        <dbReference type="ARBA" id="ARBA00038761"/>
    </source>
</evidence>
<dbReference type="PANTHER" id="PTHR11890">
    <property type="entry name" value="INTERLEUKIN-1 RECEPTOR FAMILY MEMBER"/>
    <property type="match status" value="1"/>
</dbReference>
<comment type="caution">
    <text evidence="15">The sequence shown here is derived from an EMBL/GenBank/DDBJ whole genome shotgun (WGS) entry which is preliminary data.</text>
</comment>
<dbReference type="SUPFAM" id="SSF48726">
    <property type="entry name" value="Immunoglobulin"/>
    <property type="match status" value="3"/>
</dbReference>
<dbReference type="PANTHER" id="PTHR11890:SF44">
    <property type="entry name" value="X-LINKED INTERLEUKIN-1 RECEPTOR ACCESSORY PROTEIN-LIKE 2"/>
    <property type="match status" value="1"/>
</dbReference>
<keyword evidence="12" id="KW-0472">Membrane</keyword>
<feature type="region of interest" description="Disordered" evidence="11">
    <location>
        <begin position="232"/>
        <end position="251"/>
    </location>
</feature>
<keyword evidence="6" id="KW-0922">Interferon antiviral system evasion</keyword>
<feature type="signal peptide" evidence="13">
    <location>
        <begin position="1"/>
        <end position="23"/>
    </location>
</feature>